<accession>E8UYS3</accession>
<gene>
    <name evidence="2" type="ordered locus">AciPR4_3536</name>
</gene>
<evidence type="ECO:0000313" key="3">
    <source>
        <dbReference type="Proteomes" id="UP000006844"/>
    </source>
</evidence>
<dbReference type="EMBL" id="CP002467">
    <property type="protein sequence ID" value="ADV84289.1"/>
    <property type="molecule type" value="Genomic_DNA"/>
</dbReference>
<keyword evidence="1" id="KW-0812">Transmembrane</keyword>
<keyword evidence="1" id="KW-0472">Membrane</keyword>
<keyword evidence="1" id="KW-1133">Transmembrane helix</keyword>
<protein>
    <submittedName>
        <fullName evidence="2">Uncharacterized protein</fullName>
    </submittedName>
</protein>
<keyword evidence="3" id="KW-1185">Reference proteome</keyword>
<dbReference type="KEGG" id="tsa:AciPR4_3536"/>
<evidence type="ECO:0000313" key="2">
    <source>
        <dbReference type="EMBL" id="ADV84289.1"/>
    </source>
</evidence>
<evidence type="ECO:0000256" key="1">
    <source>
        <dbReference type="SAM" id="Phobius"/>
    </source>
</evidence>
<dbReference type="STRING" id="401053.AciPR4_3536"/>
<name>E8UYS3_TERSS</name>
<dbReference type="AlphaFoldDB" id="E8UYS3"/>
<dbReference type="HOGENOM" id="CLU_2371772_0_0_0"/>
<feature type="transmembrane region" description="Helical" evidence="1">
    <location>
        <begin position="76"/>
        <end position="94"/>
    </location>
</feature>
<dbReference type="eggNOG" id="ENOG50346PV">
    <property type="taxonomic scope" value="Bacteria"/>
</dbReference>
<proteinExistence type="predicted"/>
<organism evidence="2 3">
    <name type="scientific">Terriglobus saanensis (strain ATCC BAA-1853 / DSM 23119 / SP1PR4)</name>
    <dbReference type="NCBI Taxonomy" id="401053"/>
    <lineage>
        <taxon>Bacteria</taxon>
        <taxon>Pseudomonadati</taxon>
        <taxon>Acidobacteriota</taxon>
        <taxon>Terriglobia</taxon>
        <taxon>Terriglobales</taxon>
        <taxon>Acidobacteriaceae</taxon>
        <taxon>Terriglobus</taxon>
    </lineage>
</organism>
<sequence length="95" mass="10437">MTLLMLNAVGAVLYVFAASRGGWAIPEERAAGIHVTTGEPFVWFLSILPIVTIFLVINLAWGTGILTRRHWQGGRLWLMAAVVWLGALAVDFAHH</sequence>
<reference evidence="2 3" key="1">
    <citation type="journal article" date="2012" name="Stand. Genomic Sci.">
        <title>Complete genome sequence of Terriglobus saanensis type strain SP1PR4(T), an Acidobacteria from tundra soil.</title>
        <authorList>
            <person name="Rawat S.R."/>
            <person name="Mannisto M.K."/>
            <person name="Starovoytov V."/>
            <person name="Goodwin L."/>
            <person name="Nolan M."/>
            <person name="Hauser L."/>
            <person name="Land M."/>
            <person name="Davenport K.W."/>
            <person name="Woyke T."/>
            <person name="Haggblom M.M."/>
        </authorList>
    </citation>
    <scope>NUCLEOTIDE SEQUENCE</scope>
    <source>
        <strain evidence="3">ATCC BAA-1853 / DSM 23119 / SP1PR4</strain>
    </source>
</reference>
<dbReference type="Proteomes" id="UP000006844">
    <property type="component" value="Chromosome"/>
</dbReference>
<feature type="transmembrane region" description="Helical" evidence="1">
    <location>
        <begin position="41"/>
        <end position="64"/>
    </location>
</feature>